<keyword evidence="6 7" id="KW-0472">Membrane</keyword>
<keyword evidence="4 7" id="KW-0812">Transmembrane</keyword>
<evidence type="ECO:0000313" key="10">
    <source>
        <dbReference type="Proteomes" id="UP000602759"/>
    </source>
</evidence>
<name>A0ABR7YMV6_9SPHI</name>
<comment type="caution">
    <text evidence="9">The sequence shown here is derived from an EMBL/GenBank/DDBJ whole genome shotgun (WGS) entry which is preliminary data.</text>
</comment>
<dbReference type="Proteomes" id="UP000602759">
    <property type="component" value="Unassembled WGS sequence"/>
</dbReference>
<feature type="domain" description="YetF C-terminal" evidence="8">
    <location>
        <begin position="98"/>
        <end position="171"/>
    </location>
</feature>
<comment type="subcellular location">
    <subcellularLocation>
        <location evidence="1">Cell membrane</location>
        <topology evidence="1">Multi-pass membrane protein</topology>
    </subcellularLocation>
</comment>
<dbReference type="EMBL" id="JACOIK010000004">
    <property type="protein sequence ID" value="MBD1432647.1"/>
    <property type="molecule type" value="Genomic_DNA"/>
</dbReference>
<evidence type="ECO:0000313" key="9">
    <source>
        <dbReference type="EMBL" id="MBD1432647.1"/>
    </source>
</evidence>
<feature type="transmembrane region" description="Helical" evidence="7">
    <location>
        <begin position="74"/>
        <end position="96"/>
    </location>
</feature>
<reference evidence="9 10" key="1">
    <citation type="submission" date="2020-08" db="EMBL/GenBank/DDBJ databases">
        <title>Sphingobacterium sp. DN00404 isolated from aquaculture water.</title>
        <authorList>
            <person name="Zhang M."/>
        </authorList>
    </citation>
    <scope>NUCLEOTIDE SEQUENCE [LARGE SCALE GENOMIC DNA]</scope>
    <source>
        <strain evidence="9 10">DN00404</strain>
    </source>
</reference>
<dbReference type="Gene3D" id="3.30.240.20">
    <property type="entry name" value="bsu07140 like domains"/>
    <property type="match status" value="1"/>
</dbReference>
<evidence type="ECO:0000256" key="1">
    <source>
        <dbReference type="ARBA" id="ARBA00004651"/>
    </source>
</evidence>
<proteinExistence type="inferred from homology"/>
<keyword evidence="10" id="KW-1185">Reference proteome</keyword>
<organism evidence="9 10">
    <name type="scientific">Sphingobacterium micropteri</name>
    <dbReference type="NCBI Taxonomy" id="2763501"/>
    <lineage>
        <taxon>Bacteria</taxon>
        <taxon>Pseudomonadati</taxon>
        <taxon>Bacteroidota</taxon>
        <taxon>Sphingobacteriia</taxon>
        <taxon>Sphingobacteriales</taxon>
        <taxon>Sphingobacteriaceae</taxon>
        <taxon>Sphingobacterium</taxon>
    </lineage>
</organism>
<evidence type="ECO:0000256" key="7">
    <source>
        <dbReference type="SAM" id="Phobius"/>
    </source>
</evidence>
<dbReference type="InterPro" id="IPR007353">
    <property type="entry name" value="DUF421"/>
</dbReference>
<feature type="transmembrane region" description="Helical" evidence="7">
    <location>
        <begin position="16"/>
        <end position="37"/>
    </location>
</feature>
<protein>
    <submittedName>
        <fullName evidence="9">DUF421 domain-containing protein</fullName>
    </submittedName>
</protein>
<accession>A0ABR7YMV6</accession>
<evidence type="ECO:0000256" key="4">
    <source>
        <dbReference type="ARBA" id="ARBA00022692"/>
    </source>
</evidence>
<sequence>MFGIDFKNMLIGSSEWLFLAEIIVRTAIMFLMILLVLRISGKRGVRQLTLFEVAIILGLGSAAGDPMFQEDIPIFYALVVFAVVIAIYKILTWLAARSISVHRILEGKEMTVVKNGMFNVKSEKDDDFSTMEFFAELRNQSIEHLGQVRTAVLEIDGTMSVLFYADAEMRFGLPLFPDAYQEVDIATFGGGVLACMHCGCIQQHGTVLEDPVCPRCKHDKWAIALNTKRIA</sequence>
<dbReference type="PANTHER" id="PTHR34582">
    <property type="entry name" value="UPF0702 TRANSMEMBRANE PROTEIN YCAP"/>
    <property type="match status" value="1"/>
</dbReference>
<dbReference type="InterPro" id="IPR023090">
    <property type="entry name" value="UPF0702_alpha/beta_dom_sf"/>
</dbReference>
<comment type="similarity">
    <text evidence="2">Belongs to the UPF0702 family.</text>
</comment>
<keyword evidence="3" id="KW-1003">Cell membrane</keyword>
<evidence type="ECO:0000256" key="2">
    <source>
        <dbReference type="ARBA" id="ARBA00006448"/>
    </source>
</evidence>
<evidence type="ECO:0000259" key="8">
    <source>
        <dbReference type="Pfam" id="PF04239"/>
    </source>
</evidence>
<keyword evidence="5 7" id="KW-1133">Transmembrane helix</keyword>
<feature type="transmembrane region" description="Helical" evidence="7">
    <location>
        <begin position="49"/>
        <end position="68"/>
    </location>
</feature>
<evidence type="ECO:0000256" key="6">
    <source>
        <dbReference type="ARBA" id="ARBA00023136"/>
    </source>
</evidence>
<gene>
    <name evidence="9" type="ORF">H8B06_07420</name>
</gene>
<evidence type="ECO:0000256" key="5">
    <source>
        <dbReference type="ARBA" id="ARBA00022989"/>
    </source>
</evidence>
<dbReference type="PANTHER" id="PTHR34582:SF6">
    <property type="entry name" value="UPF0702 TRANSMEMBRANE PROTEIN YCAP"/>
    <property type="match status" value="1"/>
</dbReference>
<evidence type="ECO:0000256" key="3">
    <source>
        <dbReference type="ARBA" id="ARBA00022475"/>
    </source>
</evidence>
<dbReference type="Pfam" id="PF04239">
    <property type="entry name" value="DUF421"/>
    <property type="match status" value="1"/>
</dbReference>